<dbReference type="Gene3D" id="1.10.8.430">
    <property type="entry name" value="Helical domain of apoptotic protease-activating factors"/>
    <property type="match status" value="1"/>
</dbReference>
<dbReference type="SUPFAM" id="SSF52047">
    <property type="entry name" value="RNI-like"/>
    <property type="match status" value="1"/>
</dbReference>
<dbReference type="SUPFAM" id="SSF52540">
    <property type="entry name" value="P-loop containing nucleoside triphosphate hydrolases"/>
    <property type="match status" value="1"/>
</dbReference>
<keyword evidence="7" id="KW-0175">Coiled coil</keyword>
<dbReference type="InterPro" id="IPR050905">
    <property type="entry name" value="Plant_NBS-LRR"/>
</dbReference>
<evidence type="ECO:0000256" key="7">
    <source>
        <dbReference type="SAM" id="Coils"/>
    </source>
</evidence>
<evidence type="ECO:0000256" key="6">
    <source>
        <dbReference type="ARBA" id="ARBA00022840"/>
    </source>
</evidence>
<feature type="domain" description="Disease resistance protein At4g27190-like leucine-rich repeats" evidence="9">
    <location>
        <begin position="870"/>
        <end position="910"/>
    </location>
</feature>
<evidence type="ECO:0000259" key="8">
    <source>
        <dbReference type="Pfam" id="PF00931"/>
    </source>
</evidence>
<evidence type="ECO:0000313" key="10">
    <source>
        <dbReference type="EMBL" id="BAT79729.1"/>
    </source>
</evidence>
<feature type="coiled-coil region" evidence="7">
    <location>
        <begin position="33"/>
        <end position="92"/>
    </location>
</feature>
<reference evidence="10 11" key="1">
    <citation type="journal article" date="2015" name="Sci. Rep.">
        <title>The power of single molecule real-time sequencing technology in the de novo assembly of a eukaryotic genome.</title>
        <authorList>
            <person name="Sakai H."/>
            <person name="Naito K."/>
            <person name="Ogiso-Tanaka E."/>
            <person name="Takahashi Y."/>
            <person name="Iseki K."/>
            <person name="Muto C."/>
            <person name="Satou K."/>
            <person name="Teruya K."/>
            <person name="Shiroma A."/>
            <person name="Shimoji M."/>
            <person name="Hirano T."/>
            <person name="Itoh T."/>
            <person name="Kaga A."/>
            <person name="Tomooka N."/>
        </authorList>
    </citation>
    <scope>NUCLEOTIDE SEQUENCE [LARGE SCALE GENOMIC DNA]</scope>
    <source>
        <strain evidence="11">cv. Shumari</strain>
    </source>
</reference>
<proteinExistence type="inferred from homology"/>
<keyword evidence="6" id="KW-0067">ATP-binding</keyword>
<dbReference type="OrthoDB" id="1435486at2759"/>
<dbReference type="GO" id="GO:0005524">
    <property type="term" value="F:ATP binding"/>
    <property type="evidence" value="ECO:0007669"/>
    <property type="project" value="UniProtKB-KW"/>
</dbReference>
<dbReference type="InterPro" id="IPR032675">
    <property type="entry name" value="LRR_dom_sf"/>
</dbReference>
<keyword evidence="4" id="KW-0547">Nucleotide-binding</keyword>
<dbReference type="Gene3D" id="3.80.10.10">
    <property type="entry name" value="Ribonuclease Inhibitor"/>
    <property type="match status" value="3"/>
</dbReference>
<evidence type="ECO:0000256" key="5">
    <source>
        <dbReference type="ARBA" id="ARBA00022821"/>
    </source>
</evidence>
<feature type="domain" description="NB-ARC" evidence="8">
    <location>
        <begin position="161"/>
        <end position="324"/>
    </location>
</feature>
<dbReference type="AlphaFoldDB" id="A0A0S3RGT6"/>
<dbReference type="InterPro" id="IPR042197">
    <property type="entry name" value="Apaf_helical"/>
</dbReference>
<organism evidence="10 11">
    <name type="scientific">Vigna angularis var. angularis</name>
    <dbReference type="NCBI Taxonomy" id="157739"/>
    <lineage>
        <taxon>Eukaryota</taxon>
        <taxon>Viridiplantae</taxon>
        <taxon>Streptophyta</taxon>
        <taxon>Embryophyta</taxon>
        <taxon>Tracheophyta</taxon>
        <taxon>Spermatophyta</taxon>
        <taxon>Magnoliopsida</taxon>
        <taxon>eudicotyledons</taxon>
        <taxon>Gunneridae</taxon>
        <taxon>Pentapetalae</taxon>
        <taxon>rosids</taxon>
        <taxon>fabids</taxon>
        <taxon>Fabales</taxon>
        <taxon>Fabaceae</taxon>
        <taxon>Papilionoideae</taxon>
        <taxon>50 kb inversion clade</taxon>
        <taxon>NPAAA clade</taxon>
        <taxon>indigoferoid/millettioid clade</taxon>
        <taxon>Phaseoleae</taxon>
        <taxon>Vigna</taxon>
    </lineage>
</organism>
<keyword evidence="3" id="KW-0677">Repeat</keyword>
<evidence type="ECO:0000256" key="2">
    <source>
        <dbReference type="ARBA" id="ARBA00022614"/>
    </source>
</evidence>
<keyword evidence="2" id="KW-0433">Leucine-rich repeat</keyword>
<dbReference type="Proteomes" id="UP000291084">
    <property type="component" value="Chromosome 2"/>
</dbReference>
<dbReference type="FunFam" id="3.40.50.300:FF:001091">
    <property type="entry name" value="Probable disease resistance protein At1g61300"/>
    <property type="match status" value="1"/>
</dbReference>
<evidence type="ECO:0000313" key="11">
    <source>
        <dbReference type="Proteomes" id="UP000291084"/>
    </source>
</evidence>
<dbReference type="PANTHER" id="PTHR33463">
    <property type="entry name" value="NB-ARC DOMAIN-CONTAINING PROTEIN-RELATED"/>
    <property type="match status" value="1"/>
</dbReference>
<comment type="similarity">
    <text evidence="1">Belongs to the disease resistance NB-LRR family.</text>
</comment>
<evidence type="ECO:0000256" key="3">
    <source>
        <dbReference type="ARBA" id="ARBA00022737"/>
    </source>
</evidence>
<evidence type="ECO:0000256" key="1">
    <source>
        <dbReference type="ARBA" id="ARBA00008894"/>
    </source>
</evidence>
<protein>
    <submittedName>
        <fullName evidence="10">Uncharacterized protein</fullName>
    </submittedName>
</protein>
<dbReference type="InterPro" id="IPR036388">
    <property type="entry name" value="WH-like_DNA-bd_sf"/>
</dbReference>
<feature type="domain" description="Disease resistance protein At4g27190-like leucine-rich repeats" evidence="9">
    <location>
        <begin position="1018"/>
        <end position="1083"/>
    </location>
</feature>
<dbReference type="GO" id="GO:0043531">
    <property type="term" value="F:ADP binding"/>
    <property type="evidence" value="ECO:0007669"/>
    <property type="project" value="InterPro"/>
</dbReference>
<dbReference type="InterPro" id="IPR002182">
    <property type="entry name" value="NB-ARC"/>
</dbReference>
<keyword evidence="11" id="KW-1185">Reference proteome</keyword>
<dbReference type="SUPFAM" id="SSF52058">
    <property type="entry name" value="L domain-like"/>
    <property type="match status" value="1"/>
</dbReference>
<evidence type="ECO:0000256" key="4">
    <source>
        <dbReference type="ARBA" id="ARBA00022741"/>
    </source>
</evidence>
<dbReference type="Gene3D" id="1.10.10.10">
    <property type="entry name" value="Winged helix-like DNA-binding domain superfamily/Winged helix DNA-binding domain"/>
    <property type="match status" value="1"/>
</dbReference>
<keyword evidence="5" id="KW-0611">Plant defense</keyword>
<dbReference type="EMBL" id="AP015035">
    <property type="protein sequence ID" value="BAT79729.1"/>
    <property type="molecule type" value="Genomic_DNA"/>
</dbReference>
<feature type="domain" description="Disease resistance protein At4g27190-like leucine-rich repeats" evidence="9">
    <location>
        <begin position="717"/>
        <end position="842"/>
    </location>
</feature>
<sequence>MDILNDFLSGVLKDVACGAVNQLQYSFCFNSFVKELEKEEDNLIETRRNVEDRVIHARRQTLKSAQVIDKWLENANIDSENVNRLLRETNAKKSCFFGYCPNWIWRYRLGKKLANKKADLQKIIQEGRQFIQLERIASIPSNTFDILTDKCMNFDSRKFAFEQIMEALKDDGVAMTGLYGMGGCGKTTLAMEVKKIAEAEHLFDTVIFVPVSSTIEVSRIQEKIASSLQYTFQENQEMERAQRLCMRLTQEKKILMILDDVWEKLDFGRIGIPSSEYHKGCKILITTRSEEVCILMDFQKKIYLPILTDEEAWTLFQNRALMSEDTLENIKHLAKSISEECKGLPVVIVAVVSSLKGKEEVIWRAALNKLRSSKPINIGKGLRDPYKCLQLSYDNLDNEKAKSLFLLCSVFPEDYEISVECLIRCAIGLGVAGEVDTYEEVRIEVTAAKMKLVSSCLMMEADHECVKMHDLVRDVAHWIAKNENKIVQCEPKKDVSLEQGSIRYLWCEKFPDGLDCSNLEFLTIQTKLEVSNGIFERMGKLRVLIITNKCDYGLQLSTTSFKALTNLRCLVLRYWKLRDISFVRDMKKLESLSFDRCSWPSFLDLQTDIAVTPLTNLKLLEFQSCDIKSKIFEEIKRIPFLEELYIFKHTWMYHEEEKVKLFFNSFSVPQTLQRYGIILGYDYFYTEYVWQEFCSYERTLVLNYFDISNEVIKGLAKKAKELSVANIKGGAKNIIPDIFQIEEGMNELKELRIRDCEEIVCLVDTSNHLSKMENLFSKLNLMRIVNMKHLKALWHGCQPANGCFEKLEKLYIENCPQFTSLFTYVIAQGLTELKILRICNCDILEYIVADDGKTKKSEDKFTIEHSVQSRIFQNLQQVEVHKCGKLKHVFSVSVTGGLTQLKMLEIINCNIEQIIEDVFPPTHHEETNEIVEEDDHQHFESNQFRFLARISSIPSTPSGSFFLSSLTLLKIYSCPMLGSLFTTYVTKTMTSLEKLKIFDCHGLKYIITPPRVKRNKKKNMAENEHEFESDLSMFSSLKKVSIKKCEKLEVIFPQCMLRSLPELNHLEVSGCEELRQIIEEDLEDKRLPNIVSPKPCFPKLASLLIQECHKLKCFTSVFVCNDLSNLKILIIKGPTELQEFISCEYDETGKTEVKLPQLKLIIFMHLSNFHQETIFLNVKHRIIRNCPILSLTSTTTPEELQQNFPLKGLEDTKISSLYIESLMDEIKELDKVSTSNNFTEFPSSQVRTNQPVQLNLVNFNHNNNCFTKI</sequence>
<dbReference type="InterPro" id="IPR057135">
    <property type="entry name" value="At4g27190-like_LRR"/>
</dbReference>
<dbReference type="PANTHER" id="PTHR33463:SF105">
    <property type="entry name" value="AND NB-ARC DOMAIN DISEASE RESISTANCE PROTEIN, PUTATIVE-RELATED"/>
    <property type="match status" value="1"/>
</dbReference>
<dbReference type="Gene3D" id="3.40.50.300">
    <property type="entry name" value="P-loop containing nucleotide triphosphate hydrolases"/>
    <property type="match status" value="1"/>
</dbReference>
<name>A0A0S3RGT6_PHAAN</name>
<dbReference type="Pfam" id="PF23247">
    <property type="entry name" value="LRR_RPS2"/>
    <property type="match status" value="3"/>
</dbReference>
<dbReference type="PRINTS" id="PR00364">
    <property type="entry name" value="DISEASERSIST"/>
</dbReference>
<evidence type="ECO:0000259" key="9">
    <source>
        <dbReference type="Pfam" id="PF23247"/>
    </source>
</evidence>
<dbReference type="InterPro" id="IPR027417">
    <property type="entry name" value="P-loop_NTPase"/>
</dbReference>
<dbReference type="Pfam" id="PF00931">
    <property type="entry name" value="NB-ARC"/>
    <property type="match status" value="1"/>
</dbReference>
<dbReference type="GO" id="GO:0006952">
    <property type="term" value="P:defense response"/>
    <property type="evidence" value="ECO:0007669"/>
    <property type="project" value="UniProtKB-KW"/>
</dbReference>
<accession>A0A0S3RGT6</accession>
<gene>
    <name evidence="10" type="primary">Vigan.02G265400</name>
    <name evidence="10" type="ORF">VIGAN_02265400</name>
</gene>